<dbReference type="AlphaFoldDB" id="A0A2T4ICN3"/>
<evidence type="ECO:0000313" key="3">
    <source>
        <dbReference type="Proteomes" id="UP000241193"/>
    </source>
</evidence>
<sequence>MPQAAGVAALTARGVFFMSASIQGATAAGFAQLQRMQAERTAAQAEARADALADAAAEARREADAAVKRADDVEIDFERARSTADTLRQAVSTAQGFDELPAQISERIERLAAAVSREENAAAEVYGPAAEVATPAAPRPGALVDVRA</sequence>
<accession>A0A2T4ICN3</accession>
<organism evidence="2 3">
    <name type="scientific">Pseudothauera lacus</name>
    <dbReference type="NCBI Taxonomy" id="2136175"/>
    <lineage>
        <taxon>Bacteria</taxon>
        <taxon>Pseudomonadati</taxon>
        <taxon>Pseudomonadota</taxon>
        <taxon>Betaproteobacteria</taxon>
        <taxon>Rhodocyclales</taxon>
        <taxon>Zoogloeaceae</taxon>
        <taxon>Pseudothauera</taxon>
    </lineage>
</organism>
<feature type="coiled-coil region" evidence="1">
    <location>
        <begin position="35"/>
        <end position="76"/>
    </location>
</feature>
<gene>
    <name evidence="2" type="ORF">C8261_13575</name>
</gene>
<comment type="caution">
    <text evidence="2">The sequence shown here is derived from an EMBL/GenBank/DDBJ whole genome shotgun (WGS) entry which is preliminary data.</text>
</comment>
<evidence type="ECO:0000313" key="2">
    <source>
        <dbReference type="EMBL" id="PTD95486.1"/>
    </source>
</evidence>
<keyword evidence="3" id="KW-1185">Reference proteome</keyword>
<reference evidence="2 3" key="2">
    <citation type="submission" date="2018-04" db="EMBL/GenBank/DDBJ databases">
        <title>Thauera lacus sp. nov., isolated from an saline lake in Inner Mongolia, China.</title>
        <authorList>
            <person name="Liang Q.-Y."/>
        </authorList>
    </citation>
    <scope>NUCLEOTIDE SEQUENCE [LARGE SCALE GENOMIC DNA]</scope>
    <source>
        <strain evidence="2 3">D20</strain>
    </source>
</reference>
<dbReference type="RefSeq" id="WP_107494268.1">
    <property type="nucleotide sequence ID" value="NZ_PZKC01000012.1"/>
</dbReference>
<reference evidence="2 3" key="1">
    <citation type="submission" date="2018-03" db="EMBL/GenBank/DDBJ databases">
        <authorList>
            <person name="Keele B.F."/>
        </authorList>
    </citation>
    <scope>NUCLEOTIDE SEQUENCE [LARGE SCALE GENOMIC DNA]</scope>
    <source>
        <strain evidence="2 3">D20</strain>
    </source>
</reference>
<proteinExistence type="predicted"/>
<protein>
    <submittedName>
        <fullName evidence="2">Uncharacterized protein</fullName>
    </submittedName>
</protein>
<dbReference type="Proteomes" id="UP000241193">
    <property type="component" value="Unassembled WGS sequence"/>
</dbReference>
<keyword evidence="1" id="KW-0175">Coiled coil</keyword>
<name>A0A2T4ICN3_9RHOO</name>
<dbReference type="EMBL" id="PZKC01000012">
    <property type="protein sequence ID" value="PTD95486.1"/>
    <property type="molecule type" value="Genomic_DNA"/>
</dbReference>
<evidence type="ECO:0000256" key="1">
    <source>
        <dbReference type="SAM" id="Coils"/>
    </source>
</evidence>